<feature type="region of interest" description="Disordered" evidence="9">
    <location>
        <begin position="273"/>
        <end position="309"/>
    </location>
</feature>
<evidence type="ECO:0000256" key="1">
    <source>
        <dbReference type="ARBA" id="ARBA00004141"/>
    </source>
</evidence>
<dbReference type="InterPro" id="IPR016697">
    <property type="entry name" value="Aquaporin_11/12"/>
</dbReference>
<keyword evidence="3" id="KW-0813">Transport</keyword>
<proteinExistence type="inferred from homology"/>
<evidence type="ECO:0000256" key="7">
    <source>
        <dbReference type="ARBA" id="ARBA00023136"/>
    </source>
</evidence>
<dbReference type="AlphaFoldDB" id="A0A8T2JSL1"/>
<dbReference type="PANTHER" id="PTHR21191">
    <property type="entry name" value="AQUAPORIN"/>
    <property type="match status" value="1"/>
</dbReference>
<evidence type="ECO:0000256" key="6">
    <source>
        <dbReference type="ARBA" id="ARBA00022989"/>
    </source>
</evidence>
<dbReference type="PANTHER" id="PTHR21191:SF8">
    <property type="entry name" value="AQUAPORIN-12A-RELATED"/>
    <property type="match status" value="1"/>
</dbReference>
<comment type="subcellular location">
    <subcellularLocation>
        <location evidence="1">Membrane</location>
        <topology evidence="1">Multi-pass membrane protein</topology>
    </subcellularLocation>
</comment>
<reference evidence="10" key="1">
    <citation type="thesis" date="2020" institute="ProQuest LLC" country="789 East Eisenhower Parkway, Ann Arbor, MI, USA">
        <title>Comparative Genomics and Chromosome Evolution.</title>
        <authorList>
            <person name="Mudd A.B."/>
        </authorList>
    </citation>
    <scope>NUCLEOTIDE SEQUENCE</scope>
    <source>
        <strain evidence="10">Female2</strain>
        <tissue evidence="10">Blood</tissue>
    </source>
</reference>
<name>A0A8T2JSL1_9PIPI</name>
<dbReference type="Proteomes" id="UP000812440">
    <property type="component" value="Chromosome 5"/>
</dbReference>
<evidence type="ECO:0000256" key="4">
    <source>
        <dbReference type="ARBA" id="ARBA00022692"/>
    </source>
</evidence>
<keyword evidence="6 8" id="KW-1133">Transmembrane helix</keyword>
<dbReference type="InterPro" id="IPR000425">
    <property type="entry name" value="MIP"/>
</dbReference>
<evidence type="ECO:0000256" key="3">
    <source>
        <dbReference type="ARBA" id="ARBA00022448"/>
    </source>
</evidence>
<dbReference type="GO" id="GO:0016020">
    <property type="term" value="C:membrane"/>
    <property type="evidence" value="ECO:0007669"/>
    <property type="project" value="UniProtKB-SubCell"/>
</dbReference>
<evidence type="ECO:0000256" key="5">
    <source>
        <dbReference type="ARBA" id="ARBA00022737"/>
    </source>
</evidence>
<comment type="similarity">
    <text evidence="2">Belongs to the MIP/aquaporin (TC 1.A.8) family. AQP11/AQP12 subfamily.</text>
</comment>
<dbReference type="EMBL" id="JAACNH010000004">
    <property type="protein sequence ID" value="KAG8445521.1"/>
    <property type="molecule type" value="Genomic_DNA"/>
</dbReference>
<feature type="transmembrane region" description="Helical" evidence="8">
    <location>
        <begin position="6"/>
        <end position="25"/>
    </location>
</feature>
<dbReference type="GO" id="GO:0015267">
    <property type="term" value="F:channel activity"/>
    <property type="evidence" value="ECO:0007669"/>
    <property type="project" value="InterPro"/>
</dbReference>
<dbReference type="Pfam" id="PF00230">
    <property type="entry name" value="MIP"/>
    <property type="match status" value="1"/>
</dbReference>
<dbReference type="OrthoDB" id="1580043at2759"/>
<evidence type="ECO:0000256" key="2">
    <source>
        <dbReference type="ARBA" id="ARBA00005900"/>
    </source>
</evidence>
<accession>A0A8T2JSL1</accession>
<keyword evidence="4 8" id="KW-0812">Transmembrane</keyword>
<dbReference type="FunFam" id="1.20.1080.10:FF:000018">
    <property type="entry name" value="Aquaporin"/>
    <property type="match status" value="1"/>
</dbReference>
<feature type="transmembrane region" description="Helical" evidence="8">
    <location>
        <begin position="228"/>
        <end position="250"/>
    </location>
</feature>
<dbReference type="InterPro" id="IPR051883">
    <property type="entry name" value="AQP11/12_channel"/>
</dbReference>
<organism evidence="10 11">
    <name type="scientific">Hymenochirus boettgeri</name>
    <name type="common">Congo dwarf clawed frog</name>
    <dbReference type="NCBI Taxonomy" id="247094"/>
    <lineage>
        <taxon>Eukaryota</taxon>
        <taxon>Metazoa</taxon>
        <taxon>Chordata</taxon>
        <taxon>Craniata</taxon>
        <taxon>Vertebrata</taxon>
        <taxon>Euteleostomi</taxon>
        <taxon>Amphibia</taxon>
        <taxon>Batrachia</taxon>
        <taxon>Anura</taxon>
        <taxon>Pipoidea</taxon>
        <taxon>Pipidae</taxon>
        <taxon>Pipinae</taxon>
        <taxon>Hymenochirus</taxon>
    </lineage>
</organism>
<keyword evidence="5" id="KW-0677">Repeat</keyword>
<evidence type="ECO:0000256" key="9">
    <source>
        <dbReference type="SAM" id="MobiDB-lite"/>
    </source>
</evidence>
<dbReference type="InterPro" id="IPR023271">
    <property type="entry name" value="Aquaporin-like"/>
</dbReference>
<dbReference type="InterPro" id="IPR023265">
    <property type="entry name" value="Aquaporin_12"/>
</dbReference>
<feature type="transmembrane region" description="Helical" evidence="8">
    <location>
        <begin position="185"/>
        <end position="208"/>
    </location>
</feature>
<keyword evidence="7 8" id="KW-0472">Membrane</keyword>
<comment type="caution">
    <text evidence="8">Lacks conserved residue(s) required for the propagation of feature annotation.</text>
</comment>
<comment type="caution">
    <text evidence="10">The sequence shown here is derived from an EMBL/GenBank/DDBJ whole genome shotgun (WGS) entry which is preliminary data.</text>
</comment>
<dbReference type="SUPFAM" id="SSF81338">
    <property type="entry name" value="Aquaporin-like"/>
    <property type="match status" value="1"/>
</dbReference>
<feature type="compositionally biased region" description="Polar residues" evidence="9">
    <location>
        <begin position="277"/>
        <end position="293"/>
    </location>
</feature>
<feature type="transmembrane region" description="Helical" evidence="8">
    <location>
        <begin position="62"/>
        <end position="82"/>
    </location>
</feature>
<sequence>MAGLNILVAFFVATVVLCHLLRWTARKVLPERLYQCTVSEFASSLQLCACCLELRMLLDIGMWGGGFGDDVVITLLFLLFLAHGFTFEKASGNSAVSLQDFLLGYFPVIDIVTRLLAQYIGMETAKLITKSYWALELTELHTIQILMSQDCSSTLQTALAHGMFVEGLCAFCYHLMLFHFKSTRLVYRVPAAALTVTVLVYIAGPYTAAFFNPTLASAVTFHCSGNTLWEYVLVYWCGPLAGMVLALFLCHGNVPLLFQRNLLYSQKGKYRTPKPKTLQTCTANPSTDLTSPQKGKAPEKKVTSKKSQS</sequence>
<dbReference type="GO" id="GO:0005737">
    <property type="term" value="C:cytoplasm"/>
    <property type="evidence" value="ECO:0007669"/>
    <property type="project" value="TreeGrafter"/>
</dbReference>
<dbReference type="PIRSF" id="PIRSF017529">
    <property type="entry name" value="Aquaporin_11/12"/>
    <property type="match status" value="1"/>
</dbReference>
<gene>
    <name evidence="10" type="ORF">GDO86_010331</name>
</gene>
<protein>
    <recommendedName>
        <fullName evidence="8">Aquaporin</fullName>
    </recommendedName>
</protein>
<evidence type="ECO:0000256" key="8">
    <source>
        <dbReference type="PIRNR" id="PIRNR017529"/>
    </source>
</evidence>
<evidence type="ECO:0000313" key="10">
    <source>
        <dbReference type="EMBL" id="KAG8445521.1"/>
    </source>
</evidence>
<keyword evidence="11" id="KW-1185">Reference proteome</keyword>
<evidence type="ECO:0000313" key="11">
    <source>
        <dbReference type="Proteomes" id="UP000812440"/>
    </source>
</evidence>
<dbReference type="Gene3D" id="1.20.1080.10">
    <property type="entry name" value="Glycerol uptake facilitator protein"/>
    <property type="match status" value="1"/>
</dbReference>
<dbReference type="PRINTS" id="PR02025">
    <property type="entry name" value="AQUAPORIN12"/>
</dbReference>